<comment type="caution">
    <text evidence="2">The sequence shown here is derived from an EMBL/GenBank/DDBJ whole genome shotgun (WGS) entry which is preliminary data.</text>
</comment>
<proteinExistence type="predicted"/>
<dbReference type="STRING" id="27349.A0A0L6V4B0"/>
<gene>
    <name evidence="2" type="ORF">VP01_2704g4</name>
</gene>
<dbReference type="OrthoDB" id="5570127at2759"/>
<dbReference type="AlphaFoldDB" id="A0A0L6V4B0"/>
<keyword evidence="1" id="KW-0732">Signal</keyword>
<dbReference type="Pfam" id="PF20206">
    <property type="entry name" value="Tra1_ring"/>
    <property type="match status" value="1"/>
</dbReference>
<protein>
    <submittedName>
        <fullName evidence="2">Uncharacterized protein</fullName>
    </submittedName>
</protein>
<reference evidence="2 3" key="1">
    <citation type="submission" date="2015-08" db="EMBL/GenBank/DDBJ databases">
        <title>Next Generation Sequencing and Analysis of the Genome of Puccinia sorghi L Schw, the Causal Agent of Maize Common Rust.</title>
        <authorList>
            <person name="Rochi L."/>
            <person name="Burguener G."/>
            <person name="Darino M."/>
            <person name="Turjanski A."/>
            <person name="Kreff E."/>
            <person name="Dieguez M.J."/>
            <person name="Sacco F."/>
        </authorList>
    </citation>
    <scope>NUCLEOTIDE SEQUENCE [LARGE SCALE GENOMIC DNA]</scope>
    <source>
        <strain evidence="2 3">RO10H11247</strain>
    </source>
</reference>
<evidence type="ECO:0000313" key="3">
    <source>
        <dbReference type="Proteomes" id="UP000037035"/>
    </source>
</evidence>
<name>A0A0L6V4B0_9BASI</name>
<sequence>MGDQITCLALPPQFLLLPLLSPITLTQICHDPSDIPIPAKMVAKLDYFFGLFIIKLCSQTSGLRRVAQLALQIISERTQKPMHELLMPAEEQLLPIFGKPFQMLAFPMQIGHLNSLKFCVQSEPPLLKYSDHLMRILQEAPSPYSCLKCVKNQQPTPKFFQFIFNPCAPRIARYGGNEQQYGSDEQQYDGDEQQYGGNEQQYGGDDLASKEKKTKKGLSNVFKFLLCHPQTDSIDLTLKDGLSSSVPTVALICSQVLFNLMLVSI</sequence>
<evidence type="ECO:0000256" key="1">
    <source>
        <dbReference type="SAM" id="SignalP"/>
    </source>
</evidence>
<dbReference type="VEuPathDB" id="FungiDB:VP01_2704g4"/>
<feature type="signal peptide" evidence="1">
    <location>
        <begin position="1"/>
        <end position="26"/>
    </location>
</feature>
<dbReference type="Proteomes" id="UP000037035">
    <property type="component" value="Unassembled WGS sequence"/>
</dbReference>
<accession>A0A0L6V4B0</accession>
<keyword evidence="3" id="KW-1185">Reference proteome</keyword>
<evidence type="ECO:0000313" key="2">
    <source>
        <dbReference type="EMBL" id="KNZ55342.1"/>
    </source>
</evidence>
<organism evidence="2 3">
    <name type="scientific">Puccinia sorghi</name>
    <dbReference type="NCBI Taxonomy" id="27349"/>
    <lineage>
        <taxon>Eukaryota</taxon>
        <taxon>Fungi</taxon>
        <taxon>Dikarya</taxon>
        <taxon>Basidiomycota</taxon>
        <taxon>Pucciniomycotina</taxon>
        <taxon>Pucciniomycetes</taxon>
        <taxon>Pucciniales</taxon>
        <taxon>Pucciniaceae</taxon>
        <taxon>Puccinia</taxon>
    </lineage>
</organism>
<feature type="chain" id="PRO_5005568287" evidence="1">
    <location>
        <begin position="27"/>
        <end position="265"/>
    </location>
</feature>
<dbReference type="EMBL" id="LAVV01007618">
    <property type="protein sequence ID" value="KNZ55342.1"/>
    <property type="molecule type" value="Genomic_DNA"/>
</dbReference>
<dbReference type="InterPro" id="IPR046805">
    <property type="entry name" value="Tra1_ring"/>
</dbReference>